<name>A0AAU7STQ8_9VIRU</name>
<keyword evidence="4 6" id="KW-0167">Capsid protein</keyword>
<sequence>MPRYFRNYYSRWRRYRRPYYWTRRRPRFRRPRQALRRRRPLWRKRFRVRKRLYRKKKLKYFFIKQFQPKKIRKCKVKGIISLFACGPHRLNREWTNFMNSFYPPNSEGGGGWSQMQFTLESLYEQFELLRNKWTASNVLMPLVRYTGCSLKFYRSNNVDYIAHYSLCYPMKTSRHQHTNSQPSNMLLYPKKVLVPSLKRKNRGKLYIKKKIKLPEQFENKWYFQSDLYKTPLLLLTTTAADFDRWFLNPQSISNNITIITLNTDFMQSHNFRQYGLGTEFWGPQPQKYLYALPNGSENNLVEDLIFLGQTLRDTEGTQFKNNTTHTWQDYSKKEKQRDNFGNIFNHFYFQGHKSVYISQTPPQSLFKAPNLKKPINTKDYGLALVTQDLYKECRYNPERDKGHNKLWLVSTSDNIYGWHEPEDKDLVYEGFPLWALLWGYVDWHIKYKKPTKVDTYIMVIKTPYIWPEYDIIVPLNYTFTNGWSNWQNETHKQFVADAEDWHPKLKFQDKQIENICATGPGVAKTSSTSIEAHLGYCFYFKWGGCPSELENITNPGEQIHYPIPNQELQTPEIEDPNIDYKTLVWPWDVRRHTLTKKGAKRITEQKTFKIPSITGSKLSATTSTLQTDEIPPTQIQTTPEKEAQETSQLQQLNNLRHSNNKLRLKLAQLLSHSANLKY</sequence>
<evidence type="ECO:0000256" key="2">
    <source>
        <dbReference type="ARBA" id="ARBA00006131"/>
    </source>
</evidence>
<comment type="similarity">
    <text evidence="2 6">Belongs to the anelloviridae capsid protein family.</text>
</comment>
<dbReference type="InterPro" id="IPR004219">
    <property type="entry name" value="TTvirus_Unk"/>
</dbReference>
<comment type="function">
    <text evidence="6">Self-assembles to form an icosahedral capsid.</text>
</comment>
<evidence type="ECO:0000256" key="6">
    <source>
        <dbReference type="RuleBase" id="RU361230"/>
    </source>
</evidence>
<protein>
    <recommendedName>
        <fullName evidence="6">Capsid protein</fullName>
    </recommendedName>
</protein>
<evidence type="ECO:0000256" key="4">
    <source>
        <dbReference type="ARBA" id="ARBA00022561"/>
    </source>
</evidence>
<keyword evidence="5 6" id="KW-0946">Virion</keyword>
<organism evidence="7">
    <name type="scientific">Betatorquevirus homini29</name>
    <dbReference type="NCBI Taxonomy" id="3052016"/>
    <lineage>
        <taxon>Viruses</taxon>
        <taxon>Monodnaviria</taxon>
        <taxon>Shotokuvirae</taxon>
        <taxon>Commensaviricota</taxon>
        <taxon>Cardeaviricetes</taxon>
        <taxon>Sanitavirales</taxon>
        <taxon>Anelloviridae</taxon>
        <taxon>Betatorquevirus</taxon>
    </lineage>
</organism>
<proteinExistence type="inferred from homology"/>
<dbReference type="GO" id="GO:0039615">
    <property type="term" value="C:T=1 icosahedral viral capsid"/>
    <property type="evidence" value="ECO:0007669"/>
    <property type="project" value="UniProtKB-UniRule"/>
</dbReference>
<evidence type="ECO:0000256" key="3">
    <source>
        <dbReference type="ARBA" id="ARBA00022431"/>
    </source>
</evidence>
<evidence type="ECO:0000313" key="7">
    <source>
        <dbReference type="EMBL" id="XBU06708.1"/>
    </source>
</evidence>
<keyword evidence="3 6" id="KW-1140">T=1 icosahedral capsid protein</keyword>
<reference evidence="7" key="1">
    <citation type="submission" date="2024-05" db="EMBL/GenBank/DDBJ databases">
        <authorList>
            <person name="Laubscher F."/>
            <person name="Chudzinski V."/>
            <person name="Cordey S."/>
            <person name="Hosszu-Fellous K."/>
            <person name="Kaiser L."/>
        </authorList>
    </citation>
    <scope>NUCLEOTIDE SEQUENCE</scope>
    <source>
        <strain evidence="7">1203D3-213</strain>
    </source>
</reference>
<evidence type="ECO:0000256" key="5">
    <source>
        <dbReference type="ARBA" id="ARBA00022844"/>
    </source>
</evidence>
<evidence type="ECO:0000256" key="1">
    <source>
        <dbReference type="ARBA" id="ARBA00004328"/>
    </source>
</evidence>
<dbReference type="Pfam" id="PF02956">
    <property type="entry name" value="TT_ORF1"/>
    <property type="match status" value="1"/>
</dbReference>
<comment type="subcellular location">
    <subcellularLocation>
        <location evidence="1 6">Virion</location>
    </subcellularLocation>
</comment>
<accession>A0AAU7STQ8</accession>
<dbReference type="EMBL" id="PP857161">
    <property type="protein sequence ID" value="XBU06708.1"/>
    <property type="molecule type" value="Genomic_DNA"/>
</dbReference>